<dbReference type="InterPro" id="IPR052192">
    <property type="entry name" value="Insect_Ionotropic_Sensory_Rcpt"/>
</dbReference>
<dbReference type="Proteomes" id="UP000299102">
    <property type="component" value="Unassembled WGS sequence"/>
</dbReference>
<evidence type="ECO:0000313" key="9">
    <source>
        <dbReference type="EMBL" id="GBP31914.1"/>
    </source>
</evidence>
<evidence type="ECO:0000256" key="7">
    <source>
        <dbReference type="ARBA" id="ARBA00023180"/>
    </source>
</evidence>
<comment type="caution">
    <text evidence="9">The sequence shown here is derived from an EMBL/GenBank/DDBJ whole genome shotgun (WGS) entry which is preliminary data.</text>
</comment>
<protein>
    <submittedName>
        <fullName evidence="9">Uncharacterized protein</fullName>
    </submittedName>
</protein>
<evidence type="ECO:0000256" key="5">
    <source>
        <dbReference type="ARBA" id="ARBA00023136"/>
    </source>
</evidence>
<evidence type="ECO:0000313" key="10">
    <source>
        <dbReference type="Proteomes" id="UP000299102"/>
    </source>
</evidence>
<dbReference type="SUPFAM" id="SSF53850">
    <property type="entry name" value="Periplasmic binding protein-like II"/>
    <property type="match status" value="1"/>
</dbReference>
<feature type="transmembrane region" description="Helical" evidence="8">
    <location>
        <begin position="141"/>
        <end position="160"/>
    </location>
</feature>
<evidence type="ECO:0000256" key="3">
    <source>
        <dbReference type="ARBA" id="ARBA00022692"/>
    </source>
</evidence>
<gene>
    <name evidence="9" type="ORF">EVAR_18453_1</name>
</gene>
<dbReference type="Gene3D" id="3.40.190.10">
    <property type="entry name" value="Periplasmic binding protein-like II"/>
    <property type="match status" value="1"/>
</dbReference>
<sequence length="429" mass="48292">MKDFPLRASIFYRFPTSIKECENMKHYIVLNNEHSGGYCGLDGLIMAEVIKKFRFNLTLIRPKGYQNYGYVTREGKVTGTLGNIVHGEADIAFNSRFLADYGTTGFNFLMYTSSDALCVLVNRPEDIPLWLFPYKDVYDNYVMLLIACSFAVAGVFLWLLQRFSTDNKRKGTLRLREIVLDTIVAGTCGFSIKPTKNSFILKASCFFSSTIFMATFQGHVNYAFTTVKSGDDIKTLQDLYDSGLEISTSPSIKALIEPPYNELQSALIDRMVIGKENNTLQETLSAKMYAALDRRSDVLLEIQKFHTDELGVPLFNVVEECFRTYYLSIIVRPEFPFAEHVKVVLERLQAAGLPSRYYEWTRHSLGISGPAQAGGSSGPRPATPVSIEELRIAFSVLLAGYIVSSIVLTVERRLCPCRNRGRFENGLTV</sequence>
<keyword evidence="5 8" id="KW-0472">Membrane</keyword>
<keyword evidence="2" id="KW-1003">Cell membrane</keyword>
<keyword evidence="3 8" id="KW-0812">Transmembrane</keyword>
<organism evidence="9 10">
    <name type="scientific">Eumeta variegata</name>
    <name type="common">Bagworm moth</name>
    <name type="synonym">Eumeta japonica</name>
    <dbReference type="NCBI Taxonomy" id="151549"/>
    <lineage>
        <taxon>Eukaryota</taxon>
        <taxon>Metazoa</taxon>
        <taxon>Ecdysozoa</taxon>
        <taxon>Arthropoda</taxon>
        <taxon>Hexapoda</taxon>
        <taxon>Insecta</taxon>
        <taxon>Pterygota</taxon>
        <taxon>Neoptera</taxon>
        <taxon>Endopterygota</taxon>
        <taxon>Lepidoptera</taxon>
        <taxon>Glossata</taxon>
        <taxon>Ditrysia</taxon>
        <taxon>Tineoidea</taxon>
        <taxon>Psychidae</taxon>
        <taxon>Oiketicinae</taxon>
        <taxon>Eumeta</taxon>
    </lineage>
</organism>
<keyword evidence="4 8" id="KW-1133">Transmembrane helix</keyword>
<proteinExistence type="predicted"/>
<evidence type="ECO:0000256" key="4">
    <source>
        <dbReference type="ARBA" id="ARBA00022989"/>
    </source>
</evidence>
<name>A0A4C1V1G5_EUMVA</name>
<evidence type="ECO:0000256" key="2">
    <source>
        <dbReference type="ARBA" id="ARBA00022475"/>
    </source>
</evidence>
<dbReference type="OrthoDB" id="8195814at2759"/>
<dbReference type="GO" id="GO:0005886">
    <property type="term" value="C:plasma membrane"/>
    <property type="evidence" value="ECO:0007669"/>
    <property type="project" value="UniProtKB-SubCell"/>
</dbReference>
<reference evidence="9 10" key="1">
    <citation type="journal article" date="2019" name="Commun. Biol.">
        <title>The bagworm genome reveals a unique fibroin gene that provides high tensile strength.</title>
        <authorList>
            <person name="Kono N."/>
            <person name="Nakamura H."/>
            <person name="Ohtoshi R."/>
            <person name="Tomita M."/>
            <person name="Numata K."/>
            <person name="Arakawa K."/>
        </authorList>
    </citation>
    <scope>NUCLEOTIDE SEQUENCE [LARGE SCALE GENOMIC DNA]</scope>
</reference>
<dbReference type="PANTHER" id="PTHR42643">
    <property type="entry name" value="IONOTROPIC RECEPTOR 20A-RELATED"/>
    <property type="match status" value="1"/>
</dbReference>
<dbReference type="EMBL" id="BGZK01000253">
    <property type="protein sequence ID" value="GBP31914.1"/>
    <property type="molecule type" value="Genomic_DNA"/>
</dbReference>
<dbReference type="PANTHER" id="PTHR42643:SF38">
    <property type="entry name" value="IONOTROPIC RECEPTOR 100A"/>
    <property type="match status" value="1"/>
</dbReference>
<evidence type="ECO:0000256" key="1">
    <source>
        <dbReference type="ARBA" id="ARBA00004651"/>
    </source>
</evidence>
<keyword evidence="7" id="KW-0325">Glycoprotein</keyword>
<dbReference type="STRING" id="151549.A0A4C1V1G5"/>
<dbReference type="AlphaFoldDB" id="A0A4C1V1G5"/>
<keyword evidence="6" id="KW-0675">Receptor</keyword>
<evidence type="ECO:0000256" key="8">
    <source>
        <dbReference type="SAM" id="Phobius"/>
    </source>
</evidence>
<accession>A0A4C1V1G5</accession>
<evidence type="ECO:0000256" key="6">
    <source>
        <dbReference type="ARBA" id="ARBA00023170"/>
    </source>
</evidence>
<keyword evidence="10" id="KW-1185">Reference proteome</keyword>
<comment type="subcellular location">
    <subcellularLocation>
        <location evidence="1">Cell membrane</location>
        <topology evidence="1">Multi-pass membrane protein</topology>
    </subcellularLocation>
</comment>